<dbReference type="SMART" id="SM00642">
    <property type="entry name" value="Aamy"/>
    <property type="match status" value="1"/>
</dbReference>
<dbReference type="Gene3D" id="3.20.20.80">
    <property type="entry name" value="Glycosidases"/>
    <property type="match status" value="1"/>
</dbReference>
<dbReference type="Proteomes" id="UP001198163">
    <property type="component" value="Unassembled WGS sequence"/>
</dbReference>
<feature type="domain" description="Glycosyl hydrolase family 13 catalytic" evidence="2">
    <location>
        <begin position="139"/>
        <end position="565"/>
    </location>
</feature>
<evidence type="ECO:0000313" key="4">
    <source>
        <dbReference type="Proteomes" id="UP001198163"/>
    </source>
</evidence>
<dbReference type="PANTHER" id="PTHR10357:SF209">
    <property type="entry name" value="PERIPLASMIC ALPHA-AMYLASE"/>
    <property type="match status" value="1"/>
</dbReference>
<keyword evidence="4" id="KW-1185">Reference proteome</keyword>
<feature type="chain" id="PRO_5041945399" evidence="1">
    <location>
        <begin position="28"/>
        <end position="998"/>
    </location>
</feature>
<dbReference type="InterPro" id="IPR059177">
    <property type="entry name" value="GH29D-like_dom"/>
</dbReference>
<name>A0AAE3EJB4_9SPIR</name>
<dbReference type="AlphaFoldDB" id="A0AAE3EJB4"/>
<dbReference type="InterPro" id="IPR017853">
    <property type="entry name" value="GH"/>
</dbReference>
<dbReference type="RefSeq" id="WP_230757587.1">
    <property type="nucleotide sequence ID" value="NZ_JAINWA010000003.1"/>
</dbReference>
<evidence type="ECO:0000313" key="3">
    <source>
        <dbReference type="EMBL" id="MCD1655779.1"/>
    </source>
</evidence>
<evidence type="ECO:0000259" key="2">
    <source>
        <dbReference type="SMART" id="SM00642"/>
    </source>
</evidence>
<organism evidence="3 4">
    <name type="scientific">Teretinema zuelzerae</name>
    <dbReference type="NCBI Taxonomy" id="156"/>
    <lineage>
        <taxon>Bacteria</taxon>
        <taxon>Pseudomonadati</taxon>
        <taxon>Spirochaetota</taxon>
        <taxon>Spirochaetia</taxon>
        <taxon>Spirochaetales</taxon>
        <taxon>Treponemataceae</taxon>
        <taxon>Teretinema</taxon>
    </lineage>
</organism>
<dbReference type="PROSITE" id="PS51257">
    <property type="entry name" value="PROKAR_LIPOPROTEIN"/>
    <property type="match status" value="1"/>
</dbReference>
<proteinExistence type="predicted"/>
<gene>
    <name evidence="3" type="ORF">K7J14_13865</name>
</gene>
<keyword evidence="1" id="KW-0732">Signal</keyword>
<dbReference type="Pfam" id="PF13290">
    <property type="entry name" value="CHB_HEX_C_1"/>
    <property type="match status" value="1"/>
</dbReference>
<evidence type="ECO:0000256" key="1">
    <source>
        <dbReference type="SAM" id="SignalP"/>
    </source>
</evidence>
<dbReference type="Pfam" id="PF09985">
    <property type="entry name" value="Glucodextran_C"/>
    <property type="match status" value="1"/>
</dbReference>
<dbReference type="InterPro" id="IPR006047">
    <property type="entry name" value="GH13_cat_dom"/>
</dbReference>
<accession>A0AAE3EJB4</accession>
<protein>
    <submittedName>
        <fullName evidence="3">Chitobiase/beta-hexosaminidase C-terminal domain-containing protein</fullName>
    </submittedName>
</protein>
<sequence length="998" mass="108568">MKSIKFACIAVLAASLVSASCSSDSSAKPGEPTDGIDKSYPVFTPIGGFYREAQTVSISNASGGAIHYTLDGTKPTTDSAIYSAPFAVSKACVIRALAVQSDGSFAYAQTAFDFDLDRSTDYAGTVLDSPNWRDKVIYFLLTDRFYNGNASNDDDGDGFDETTPFAGQPESGFNGGDLAGVRQKLDYIKSLGADAVWITPPVKNQVSEGNYHGYHGYWASDFTETDSHFGSLSEYQSLVNDAHEKNLYVIQDIVVNHTGDFMKITAPVTEELMNAGTLPSSVFSLNANSVPASAPDQLPWKFNDPNLLTVDEFKNSSFYNFKPSITDYTDSSQLLTWQMSDLDDMNTDNPVVQNLLRGYFRYWIDKAGIDGYRIDTVMYVDPAFFEGFINSTEADNQGVREYARQKGKNDFITFGEAWSIDETVVSSYSKNRLTGDPRIDSMIYFPLTFAVRNCLSSGSGTRSISSVLNNRYTVKVGYRDPDRMVTFIDNHDMDRLIMNTDPELVKAAYALIMTLPGVPQIYYGAEQGLSAQRPAMFAGGFECDADAFDETSEWYSFFKDVIALRKSHDVFRYNRTTVLKDTVGTGGLLAYALTGRDPADSAVTLERAAGTRALFVMNNSEAEQVFNVEQNIFLKGDSLSLLQPSSPGYPQTLTASSDGALSFIVPGKSYGVYILDSLDGTSEDTSHAIELTSSYTEVFTGDAISVSGTSTHAGTVKIVKNNDYSNAQEFTVTAGAFQLDCGIASLSNGTNYVEAVLLAADGAVAYSSPVSFKIDRPFVERAAASDPVNDDTGPAGYSYGMPTTTIQPYDGQMDITGVSIKTSGTDMRIEISTRSMTKGWNPTINAFDHVMFTLFFAKPGSTEGCSVHPRQNYTLPGGFAWDYMLKAEGWGSSFYSSQNASATVDGTSVSPSPTSEVDWSGIEGTRAEPGKIVFVVKGASLGYPASLDGWKVYINTYDYDTQKLRGMGMESSEWKFSGGNLETDPLVIDETAALEISL</sequence>
<dbReference type="Pfam" id="PF00128">
    <property type="entry name" value="Alpha-amylase"/>
    <property type="match status" value="1"/>
</dbReference>
<dbReference type="PANTHER" id="PTHR10357">
    <property type="entry name" value="ALPHA-AMYLASE FAMILY MEMBER"/>
    <property type="match status" value="1"/>
</dbReference>
<dbReference type="Gene3D" id="2.60.40.1190">
    <property type="match status" value="1"/>
</dbReference>
<feature type="signal peptide" evidence="1">
    <location>
        <begin position="1"/>
        <end position="27"/>
    </location>
</feature>
<dbReference type="SUPFAM" id="SSF49344">
    <property type="entry name" value="CBD9-like"/>
    <property type="match status" value="1"/>
</dbReference>
<dbReference type="InterPro" id="IPR019248">
    <property type="entry name" value="Glucodextran_C"/>
</dbReference>
<dbReference type="SUPFAM" id="SSF51445">
    <property type="entry name" value="(Trans)glycosidases"/>
    <property type="match status" value="1"/>
</dbReference>
<dbReference type="GO" id="GO:0005975">
    <property type="term" value="P:carbohydrate metabolic process"/>
    <property type="evidence" value="ECO:0007669"/>
    <property type="project" value="InterPro"/>
</dbReference>
<reference evidence="3" key="1">
    <citation type="submission" date="2021-08" db="EMBL/GenBank/DDBJ databases">
        <title>Comparative analyses of Brucepasteria parasyntrophica and Teretinema zuelzerae.</title>
        <authorList>
            <person name="Song Y."/>
            <person name="Brune A."/>
        </authorList>
    </citation>
    <scope>NUCLEOTIDE SEQUENCE</scope>
    <source>
        <strain evidence="3">DSM 1903</strain>
    </source>
</reference>
<comment type="caution">
    <text evidence="3">The sequence shown here is derived from an EMBL/GenBank/DDBJ whole genome shotgun (WGS) entry which is preliminary data.</text>
</comment>
<dbReference type="EMBL" id="JAINWA010000003">
    <property type="protein sequence ID" value="MCD1655779.1"/>
    <property type="molecule type" value="Genomic_DNA"/>
</dbReference>